<sequence>MTGAPLAMMELATEFLSCGATIHVIVLNKKGGLMPELARRKIKVLDDKSGLSFKTAMKADLIIAGSAVCSSWIENYLSRTVFGSTQIMWRIMEHRREYFNRSKLVLNRVKKLIFLSESQSKQWLAWCEEENIQLKSKPALVPLSVNDELAFVAGISCSLNTPSFTTDNMVEKKTSLRNAVRKEMGLTDDDMLVVALSSKNPGKGQFFLAFKINHFKGQILPNFLLGCNTWKA</sequence>
<dbReference type="EMBL" id="WHWC01000007">
    <property type="protein sequence ID" value="KAG8379910.1"/>
    <property type="molecule type" value="Genomic_DNA"/>
</dbReference>
<protein>
    <submittedName>
        <fullName evidence="1">Uncharacterized protein</fullName>
    </submittedName>
</protein>
<evidence type="ECO:0000313" key="1">
    <source>
        <dbReference type="EMBL" id="KAG8379910.1"/>
    </source>
</evidence>
<keyword evidence="2" id="KW-1185">Reference proteome</keyword>
<dbReference type="InterPro" id="IPR041693">
    <property type="entry name" value="Glyco_trans_4_5"/>
</dbReference>
<accession>A0AAV6XEZ3</accession>
<evidence type="ECO:0000313" key="2">
    <source>
        <dbReference type="Proteomes" id="UP000826271"/>
    </source>
</evidence>
<dbReference type="PANTHER" id="PTHR47778">
    <property type="entry name" value="BNAA05G14870D PROTEIN"/>
    <property type="match status" value="1"/>
</dbReference>
<gene>
    <name evidence="1" type="ORF">BUALT_Bualt07G0138300</name>
</gene>
<dbReference type="Pfam" id="PF16994">
    <property type="entry name" value="Glyco_trans_4_5"/>
    <property type="match status" value="1"/>
</dbReference>
<dbReference type="AlphaFoldDB" id="A0AAV6XEZ3"/>
<comment type="caution">
    <text evidence="1">The sequence shown here is derived from an EMBL/GenBank/DDBJ whole genome shotgun (WGS) entry which is preliminary data.</text>
</comment>
<dbReference type="Proteomes" id="UP000826271">
    <property type="component" value="Unassembled WGS sequence"/>
</dbReference>
<proteinExistence type="predicted"/>
<dbReference type="PANTHER" id="PTHR47778:SF2">
    <property type="entry name" value="GLYCOSYL TRANSFERASE FAMILY 1 DOMAIN-CONTAINING PROTEIN"/>
    <property type="match status" value="1"/>
</dbReference>
<organism evidence="1 2">
    <name type="scientific">Buddleja alternifolia</name>
    <dbReference type="NCBI Taxonomy" id="168488"/>
    <lineage>
        <taxon>Eukaryota</taxon>
        <taxon>Viridiplantae</taxon>
        <taxon>Streptophyta</taxon>
        <taxon>Embryophyta</taxon>
        <taxon>Tracheophyta</taxon>
        <taxon>Spermatophyta</taxon>
        <taxon>Magnoliopsida</taxon>
        <taxon>eudicotyledons</taxon>
        <taxon>Gunneridae</taxon>
        <taxon>Pentapetalae</taxon>
        <taxon>asterids</taxon>
        <taxon>lamiids</taxon>
        <taxon>Lamiales</taxon>
        <taxon>Scrophulariaceae</taxon>
        <taxon>Buddlejeae</taxon>
        <taxon>Buddleja</taxon>
    </lineage>
</organism>
<name>A0AAV6XEZ3_9LAMI</name>
<reference evidence="1" key="1">
    <citation type="submission" date="2019-10" db="EMBL/GenBank/DDBJ databases">
        <authorList>
            <person name="Zhang R."/>
            <person name="Pan Y."/>
            <person name="Wang J."/>
            <person name="Ma R."/>
            <person name="Yu S."/>
        </authorList>
    </citation>
    <scope>NUCLEOTIDE SEQUENCE</scope>
    <source>
        <strain evidence="1">LA-IB0</strain>
        <tissue evidence="1">Leaf</tissue>
    </source>
</reference>